<dbReference type="RefSeq" id="WP_126796160.1">
    <property type="nucleotide sequence ID" value="NZ_CP060721.1"/>
</dbReference>
<accession>A0A430AQG8</accession>
<evidence type="ECO:0000313" key="2">
    <source>
        <dbReference type="Proteomes" id="UP000288028"/>
    </source>
</evidence>
<dbReference type="Proteomes" id="UP000288028">
    <property type="component" value="Unassembled WGS sequence"/>
</dbReference>
<name>A0A430AQG8_9ENTE</name>
<evidence type="ECO:0000313" key="1">
    <source>
        <dbReference type="EMBL" id="RSU10359.1"/>
    </source>
</evidence>
<dbReference type="EMBL" id="NGKB01000018">
    <property type="protein sequence ID" value="RSU10359.1"/>
    <property type="molecule type" value="Genomic_DNA"/>
</dbReference>
<gene>
    <name evidence="1" type="ORF">CBF28_13660</name>
</gene>
<dbReference type="AlphaFoldDB" id="A0A430AQG8"/>
<dbReference type="GeneID" id="95582116"/>
<dbReference type="OrthoDB" id="2967938at2"/>
<organism evidence="1 2">
    <name type="scientific">Vagococcus carniphilus</name>
    <dbReference type="NCBI Taxonomy" id="218144"/>
    <lineage>
        <taxon>Bacteria</taxon>
        <taxon>Bacillati</taxon>
        <taxon>Bacillota</taxon>
        <taxon>Bacilli</taxon>
        <taxon>Lactobacillales</taxon>
        <taxon>Enterococcaceae</taxon>
        <taxon>Vagococcus</taxon>
    </lineage>
</organism>
<sequence length="100" mass="11873">MKLEDDYISVDEAYFLLKGLGLVSQEQTVRRWIREGKIKGHKESNKLGYQVSLNSLENYVLERRKVELSRQLVYRKGYIQGFEDAKKLIEYRAKIREDSD</sequence>
<keyword evidence="2" id="KW-1185">Reference proteome</keyword>
<comment type="caution">
    <text evidence="1">The sequence shown here is derived from an EMBL/GenBank/DDBJ whole genome shotgun (WGS) entry which is preliminary data.</text>
</comment>
<reference evidence="1 2" key="1">
    <citation type="submission" date="2017-05" db="EMBL/GenBank/DDBJ databases">
        <title>Vagococcus spp. assemblies.</title>
        <authorList>
            <person name="Gulvik C.A."/>
        </authorList>
    </citation>
    <scope>NUCLEOTIDE SEQUENCE [LARGE SCALE GENOMIC DNA]</scope>
    <source>
        <strain evidence="1 2">SS1714</strain>
    </source>
</reference>
<evidence type="ECO:0008006" key="3">
    <source>
        <dbReference type="Google" id="ProtNLM"/>
    </source>
</evidence>
<protein>
    <recommendedName>
        <fullName evidence="3">Helix-turn-helix domain-containing protein</fullName>
    </recommendedName>
</protein>
<proteinExistence type="predicted"/>